<dbReference type="InterPro" id="IPR050595">
    <property type="entry name" value="Bact_response_regulator"/>
</dbReference>
<gene>
    <name evidence="5" type="ORF">J27TS8_36490</name>
</gene>
<dbReference type="SMART" id="SM00448">
    <property type="entry name" value="REC"/>
    <property type="match status" value="1"/>
</dbReference>
<dbReference type="Proteomes" id="UP000682111">
    <property type="component" value="Unassembled WGS sequence"/>
</dbReference>
<dbReference type="EMBL" id="BORC01000007">
    <property type="protein sequence ID" value="GIN63656.1"/>
    <property type="molecule type" value="Genomic_DNA"/>
</dbReference>
<evidence type="ECO:0000259" key="4">
    <source>
        <dbReference type="PROSITE" id="PS50110"/>
    </source>
</evidence>
<evidence type="ECO:0000256" key="2">
    <source>
        <dbReference type="ARBA" id="ARBA00023012"/>
    </source>
</evidence>
<evidence type="ECO:0000256" key="3">
    <source>
        <dbReference type="PROSITE-ProRule" id="PRU00169"/>
    </source>
</evidence>
<evidence type="ECO:0000313" key="5">
    <source>
        <dbReference type="EMBL" id="GIN63656.1"/>
    </source>
</evidence>
<dbReference type="Gene3D" id="3.40.50.2300">
    <property type="match status" value="1"/>
</dbReference>
<dbReference type="InterPro" id="IPR001789">
    <property type="entry name" value="Sig_transdc_resp-reg_receiver"/>
</dbReference>
<keyword evidence="6" id="KW-1185">Reference proteome</keyword>
<dbReference type="PANTHER" id="PTHR44591">
    <property type="entry name" value="STRESS RESPONSE REGULATOR PROTEIN 1"/>
    <property type="match status" value="1"/>
</dbReference>
<sequence length="297" mass="34203">MITYCIIDDDTASRKMIENIITDCRLGIVIGSATGGEEAIHLILEEKPHVVLIDLLMPEIDGIEMIVELKKRGYNGKFIMISQISNKEMVGEAYKVGIEFFIHKPINSIEVEAVLNRIRMQMTLDRSIVEIRRSLTGLEIMQPEISRDIQRLSVKEIVSQILKDMGILAEKGSKDLVIAMELLINEETTIELPPLKKLYTMIAEYLKEDREDILKEVKAIEQRIRRTVVSALNNIASLGLTDYSHPKFEHFAPLFFDFQDVRLKMQELENNEKRSNVKVNVKKFLQVLYLETLEKIK</sequence>
<dbReference type="SUPFAM" id="SSF52172">
    <property type="entry name" value="CheY-like"/>
    <property type="match status" value="1"/>
</dbReference>
<dbReference type="InterPro" id="IPR013972">
    <property type="entry name" value="YcbB"/>
</dbReference>
<dbReference type="AlphaFoldDB" id="A0A919WKB8"/>
<keyword evidence="1 3" id="KW-0597">Phosphoprotein</keyword>
<accession>A0A919WKB8</accession>
<feature type="domain" description="Response regulatory" evidence="4">
    <location>
        <begin position="3"/>
        <end position="119"/>
    </location>
</feature>
<feature type="modified residue" description="4-aspartylphosphate" evidence="3">
    <location>
        <position position="54"/>
    </location>
</feature>
<keyword evidence="2" id="KW-0902">Two-component regulatory system</keyword>
<dbReference type="InterPro" id="IPR011006">
    <property type="entry name" value="CheY-like_superfamily"/>
</dbReference>
<reference evidence="5" key="1">
    <citation type="submission" date="2021-03" db="EMBL/GenBank/DDBJ databases">
        <title>Antimicrobial resistance genes in bacteria isolated from Japanese honey, and their potential for conferring macrolide and lincosamide resistance in the American foulbrood pathogen Paenibacillus larvae.</title>
        <authorList>
            <person name="Okamoto M."/>
            <person name="Kumagai M."/>
            <person name="Kanamori H."/>
            <person name="Takamatsu D."/>
        </authorList>
    </citation>
    <scope>NUCLEOTIDE SEQUENCE</scope>
    <source>
        <strain evidence="5">J27TS8</strain>
    </source>
</reference>
<dbReference type="RefSeq" id="WP_212934227.1">
    <property type="nucleotide sequence ID" value="NZ_BORC01000007.1"/>
</dbReference>
<comment type="caution">
    <text evidence="5">The sequence shown here is derived from an EMBL/GenBank/DDBJ whole genome shotgun (WGS) entry which is preliminary data.</text>
</comment>
<dbReference type="PROSITE" id="PS50110">
    <property type="entry name" value="RESPONSE_REGULATORY"/>
    <property type="match status" value="1"/>
</dbReference>
<evidence type="ECO:0000313" key="6">
    <source>
        <dbReference type="Proteomes" id="UP000682111"/>
    </source>
</evidence>
<dbReference type="GO" id="GO:0000160">
    <property type="term" value="P:phosphorelay signal transduction system"/>
    <property type="evidence" value="ECO:0007669"/>
    <property type="project" value="UniProtKB-KW"/>
</dbReference>
<organism evidence="5 6">
    <name type="scientific">Robertmurraya siralis</name>
    <dbReference type="NCBI Taxonomy" id="77777"/>
    <lineage>
        <taxon>Bacteria</taxon>
        <taxon>Bacillati</taxon>
        <taxon>Bacillota</taxon>
        <taxon>Bacilli</taxon>
        <taxon>Bacillales</taxon>
        <taxon>Bacillaceae</taxon>
        <taxon>Robertmurraya</taxon>
    </lineage>
</organism>
<proteinExistence type="predicted"/>
<dbReference type="Pfam" id="PF08664">
    <property type="entry name" value="YcbB"/>
    <property type="match status" value="1"/>
</dbReference>
<dbReference type="PANTHER" id="PTHR44591:SF14">
    <property type="entry name" value="PROTEIN PILG"/>
    <property type="match status" value="1"/>
</dbReference>
<evidence type="ECO:0000256" key="1">
    <source>
        <dbReference type="ARBA" id="ARBA00022553"/>
    </source>
</evidence>
<dbReference type="Pfam" id="PF00072">
    <property type="entry name" value="Response_reg"/>
    <property type="match status" value="1"/>
</dbReference>
<protein>
    <submittedName>
        <fullName evidence="5">Transcriptional regulator</fullName>
    </submittedName>
</protein>
<name>A0A919WKB8_9BACI</name>